<keyword evidence="4" id="KW-1185">Reference proteome</keyword>
<gene>
    <name evidence="3" type="ORF">O181_006004</name>
</gene>
<evidence type="ECO:0000313" key="4">
    <source>
        <dbReference type="Proteomes" id="UP000765509"/>
    </source>
</evidence>
<keyword evidence="1" id="KW-0175">Coiled coil</keyword>
<feature type="coiled-coil region" evidence="1">
    <location>
        <begin position="148"/>
        <end position="203"/>
    </location>
</feature>
<protein>
    <submittedName>
        <fullName evidence="3">Uncharacterized protein</fullName>
    </submittedName>
</protein>
<evidence type="ECO:0000256" key="2">
    <source>
        <dbReference type="SAM" id="MobiDB-lite"/>
    </source>
</evidence>
<evidence type="ECO:0000313" key="3">
    <source>
        <dbReference type="EMBL" id="MBW0466289.1"/>
    </source>
</evidence>
<feature type="compositionally biased region" description="Polar residues" evidence="2">
    <location>
        <begin position="1"/>
        <end position="16"/>
    </location>
</feature>
<accession>A0A9Q3BIJ7</accession>
<sequence length="203" mass="23586">MSQRDTLQGTYGNQQRLEPHQEVQAPGGEGNQDKGESSHYLSYRRTDQWQESPFFTVPGIFQEKTRIQGKKQELFQQKVERVIRNDPEAVGLGERSTQEQEIVVHTSRIGSPINRKITPTETEHDVVSPESNLNSDQMWLKMSQFSVSVQTQKQLHDFKRLNERLQRNEILQEPKIKAIQETCAQLREASEETNKRLNQVIEE</sequence>
<dbReference type="EMBL" id="AVOT02001259">
    <property type="protein sequence ID" value="MBW0466289.1"/>
    <property type="molecule type" value="Genomic_DNA"/>
</dbReference>
<proteinExistence type="predicted"/>
<organism evidence="3 4">
    <name type="scientific">Austropuccinia psidii MF-1</name>
    <dbReference type="NCBI Taxonomy" id="1389203"/>
    <lineage>
        <taxon>Eukaryota</taxon>
        <taxon>Fungi</taxon>
        <taxon>Dikarya</taxon>
        <taxon>Basidiomycota</taxon>
        <taxon>Pucciniomycotina</taxon>
        <taxon>Pucciniomycetes</taxon>
        <taxon>Pucciniales</taxon>
        <taxon>Sphaerophragmiaceae</taxon>
        <taxon>Austropuccinia</taxon>
    </lineage>
</organism>
<dbReference type="Proteomes" id="UP000765509">
    <property type="component" value="Unassembled WGS sequence"/>
</dbReference>
<name>A0A9Q3BIJ7_9BASI</name>
<feature type="region of interest" description="Disordered" evidence="2">
    <location>
        <begin position="1"/>
        <end position="45"/>
    </location>
</feature>
<dbReference type="AlphaFoldDB" id="A0A9Q3BIJ7"/>
<comment type="caution">
    <text evidence="3">The sequence shown here is derived from an EMBL/GenBank/DDBJ whole genome shotgun (WGS) entry which is preliminary data.</text>
</comment>
<reference evidence="3" key="1">
    <citation type="submission" date="2021-03" db="EMBL/GenBank/DDBJ databases">
        <title>Draft genome sequence of rust myrtle Austropuccinia psidii MF-1, a brazilian biotype.</title>
        <authorList>
            <person name="Quecine M.C."/>
            <person name="Pachon D.M.R."/>
            <person name="Bonatelli M.L."/>
            <person name="Correr F.H."/>
            <person name="Franceschini L.M."/>
            <person name="Leite T.F."/>
            <person name="Margarido G.R.A."/>
            <person name="Almeida C.A."/>
            <person name="Ferrarezi J.A."/>
            <person name="Labate C.A."/>
        </authorList>
    </citation>
    <scope>NUCLEOTIDE SEQUENCE</scope>
    <source>
        <strain evidence="3">MF-1</strain>
    </source>
</reference>
<evidence type="ECO:0000256" key="1">
    <source>
        <dbReference type="SAM" id="Coils"/>
    </source>
</evidence>